<dbReference type="Gene3D" id="1.10.110.10">
    <property type="entry name" value="Plant lipid-transfer and hydrophobic proteins"/>
    <property type="match status" value="1"/>
</dbReference>
<dbReference type="InterPro" id="IPR036312">
    <property type="entry name" value="Bifun_inhib/LTP/seed_sf"/>
</dbReference>
<name>A0AA88XDU9_9ASTE</name>
<dbReference type="InterPro" id="IPR016140">
    <property type="entry name" value="Bifunc_inhib/LTP/seed_store"/>
</dbReference>
<dbReference type="PANTHER" id="PTHR33214">
    <property type="entry name" value="BIFUNCTIONAL INHIBITOR/LIPID-TRANSFER PROTEIN/SEED STORAGE 2S ALBUMIN SUPERFAMILY PROTEIN"/>
    <property type="match status" value="1"/>
</dbReference>
<dbReference type="GO" id="GO:0006869">
    <property type="term" value="P:lipid transport"/>
    <property type="evidence" value="ECO:0007669"/>
    <property type="project" value="InterPro"/>
</dbReference>
<protein>
    <recommendedName>
        <fullName evidence="4">Bifunctional inhibitor/plant lipid transfer protein/seed storage helical domain-containing protein</fullName>
    </recommendedName>
</protein>
<sequence>MIAILLLCKVSVAKAVECDVAELAICAPVFTLSQPPSKACCSKVREQQPCLYEYLKDPLLKPFVDFPYARRAVKACYVPSPKC</sequence>
<comment type="caution">
    <text evidence="5">The sequence shown here is derived from an EMBL/GenBank/DDBJ whole genome shotgun (WGS) entry which is preliminary data.</text>
</comment>
<keyword evidence="6" id="KW-1185">Reference proteome</keyword>
<proteinExistence type="predicted"/>
<dbReference type="InterPro" id="IPR033872">
    <property type="entry name" value="nsLTP2"/>
</dbReference>
<feature type="domain" description="Bifunctional inhibitor/plant lipid transfer protein/seed storage helical" evidence="4">
    <location>
        <begin position="20"/>
        <end position="83"/>
    </location>
</feature>
<gene>
    <name evidence="5" type="ORF">RJ639_030986</name>
</gene>
<dbReference type="Pfam" id="PF00234">
    <property type="entry name" value="Tryp_alpha_amyl"/>
    <property type="match status" value="1"/>
</dbReference>
<reference evidence="5" key="1">
    <citation type="submission" date="2022-12" db="EMBL/GenBank/DDBJ databases">
        <title>Draft genome assemblies for two species of Escallonia (Escalloniales).</title>
        <authorList>
            <person name="Chanderbali A."/>
            <person name="Dervinis C."/>
            <person name="Anghel I."/>
            <person name="Soltis D."/>
            <person name="Soltis P."/>
            <person name="Zapata F."/>
        </authorList>
    </citation>
    <scope>NUCLEOTIDE SEQUENCE</scope>
    <source>
        <strain evidence="5">UCBG64.0493</strain>
        <tissue evidence="5">Leaf</tissue>
    </source>
</reference>
<evidence type="ECO:0000256" key="3">
    <source>
        <dbReference type="SAM" id="SignalP"/>
    </source>
</evidence>
<dbReference type="PANTHER" id="PTHR33214:SF81">
    <property type="entry name" value="NON-SPECIFIC LIPID-TRANSFER PROTEIN 2-LIKE"/>
    <property type="match status" value="1"/>
</dbReference>
<dbReference type="GO" id="GO:0008289">
    <property type="term" value="F:lipid binding"/>
    <property type="evidence" value="ECO:0007669"/>
    <property type="project" value="UniProtKB-KW"/>
</dbReference>
<dbReference type="Proteomes" id="UP001188597">
    <property type="component" value="Unassembled WGS sequence"/>
</dbReference>
<evidence type="ECO:0000259" key="4">
    <source>
        <dbReference type="Pfam" id="PF00234"/>
    </source>
</evidence>
<keyword evidence="3" id="KW-0732">Signal</keyword>
<accession>A0AA88XDU9</accession>
<dbReference type="SUPFAM" id="SSF47699">
    <property type="entry name" value="Bifunctional inhibitor/lipid-transfer protein/seed storage 2S albumin"/>
    <property type="match status" value="1"/>
</dbReference>
<evidence type="ECO:0000313" key="5">
    <source>
        <dbReference type="EMBL" id="KAK3036545.1"/>
    </source>
</evidence>
<feature type="signal peptide" evidence="3">
    <location>
        <begin position="1"/>
        <end position="15"/>
    </location>
</feature>
<organism evidence="5 6">
    <name type="scientific">Escallonia herrerae</name>
    <dbReference type="NCBI Taxonomy" id="1293975"/>
    <lineage>
        <taxon>Eukaryota</taxon>
        <taxon>Viridiplantae</taxon>
        <taxon>Streptophyta</taxon>
        <taxon>Embryophyta</taxon>
        <taxon>Tracheophyta</taxon>
        <taxon>Spermatophyta</taxon>
        <taxon>Magnoliopsida</taxon>
        <taxon>eudicotyledons</taxon>
        <taxon>Gunneridae</taxon>
        <taxon>Pentapetalae</taxon>
        <taxon>asterids</taxon>
        <taxon>campanulids</taxon>
        <taxon>Escalloniales</taxon>
        <taxon>Escalloniaceae</taxon>
        <taxon>Escallonia</taxon>
    </lineage>
</organism>
<evidence type="ECO:0000256" key="1">
    <source>
        <dbReference type="ARBA" id="ARBA00022448"/>
    </source>
</evidence>
<feature type="chain" id="PRO_5041672590" description="Bifunctional inhibitor/plant lipid transfer protein/seed storage helical domain-containing protein" evidence="3">
    <location>
        <begin position="16"/>
        <end position="83"/>
    </location>
</feature>
<keyword evidence="1" id="KW-0813">Transport</keyword>
<evidence type="ECO:0000313" key="6">
    <source>
        <dbReference type="Proteomes" id="UP001188597"/>
    </source>
</evidence>
<evidence type="ECO:0000256" key="2">
    <source>
        <dbReference type="ARBA" id="ARBA00023121"/>
    </source>
</evidence>
<dbReference type="EMBL" id="JAVXUP010000145">
    <property type="protein sequence ID" value="KAK3036545.1"/>
    <property type="molecule type" value="Genomic_DNA"/>
</dbReference>
<dbReference type="AlphaFoldDB" id="A0AA88XDU9"/>
<keyword evidence="2" id="KW-0446">Lipid-binding</keyword>